<evidence type="ECO:0000313" key="2">
    <source>
        <dbReference type="EMBL" id="MBO8443971.1"/>
    </source>
</evidence>
<dbReference type="AlphaFoldDB" id="A0A9D9HA54"/>
<organism evidence="2 3">
    <name type="scientific">Candidatus Aphodenecus pullistercoris</name>
    <dbReference type="NCBI Taxonomy" id="2840669"/>
    <lineage>
        <taxon>Bacteria</taxon>
        <taxon>Pseudomonadati</taxon>
        <taxon>Spirochaetota</taxon>
        <taxon>Spirochaetia</taxon>
        <taxon>Spirochaetales</taxon>
        <taxon>Candidatus Aphodenecus</taxon>
    </lineage>
</organism>
<keyword evidence="1" id="KW-0732">Signal</keyword>
<feature type="chain" id="PRO_5039624090" description="WxL domain-containing protein" evidence="1">
    <location>
        <begin position="20"/>
        <end position="212"/>
    </location>
</feature>
<proteinExistence type="predicted"/>
<sequence>MKKVMVFFLLLLVACMGFAEEKSLQVTLKIAEIPVEVAFTDESYTEPAKKLDQMPNIDYGEGITAIPDNETLTKSFWASAKTNSANPLTMEIYGTALTRDKGNSTYETIPLELSIATGSGTPNSSRQTTESPVTLDNVYTSTMSWSGADLGLTLVEGATSNSDATGKAEMGTRALTWNLNITPTLAENQPQPTAGSYVGCLWIVVDSGDTGV</sequence>
<dbReference type="PROSITE" id="PS51257">
    <property type="entry name" value="PROKAR_LIPOPROTEIN"/>
    <property type="match status" value="1"/>
</dbReference>
<dbReference type="Proteomes" id="UP000823633">
    <property type="component" value="Unassembled WGS sequence"/>
</dbReference>
<reference evidence="2" key="2">
    <citation type="journal article" date="2021" name="PeerJ">
        <title>Extensive microbial diversity within the chicken gut microbiome revealed by metagenomics and culture.</title>
        <authorList>
            <person name="Gilroy R."/>
            <person name="Ravi A."/>
            <person name="Getino M."/>
            <person name="Pursley I."/>
            <person name="Horton D.L."/>
            <person name="Alikhan N.F."/>
            <person name="Baker D."/>
            <person name="Gharbi K."/>
            <person name="Hall N."/>
            <person name="Watson M."/>
            <person name="Adriaenssens E.M."/>
            <person name="Foster-Nyarko E."/>
            <person name="Jarju S."/>
            <person name="Secka A."/>
            <person name="Antonio M."/>
            <person name="Oren A."/>
            <person name="Chaudhuri R.R."/>
            <person name="La Ragione R."/>
            <person name="Hildebrand F."/>
            <person name="Pallen M.J."/>
        </authorList>
    </citation>
    <scope>NUCLEOTIDE SEQUENCE</scope>
    <source>
        <strain evidence="2">11167</strain>
    </source>
</reference>
<comment type="caution">
    <text evidence="2">The sequence shown here is derived from an EMBL/GenBank/DDBJ whole genome shotgun (WGS) entry which is preliminary data.</text>
</comment>
<protein>
    <recommendedName>
        <fullName evidence="4">WxL domain-containing protein</fullName>
    </recommendedName>
</protein>
<evidence type="ECO:0008006" key="4">
    <source>
        <dbReference type="Google" id="ProtNLM"/>
    </source>
</evidence>
<evidence type="ECO:0000313" key="3">
    <source>
        <dbReference type="Proteomes" id="UP000823633"/>
    </source>
</evidence>
<evidence type="ECO:0000256" key="1">
    <source>
        <dbReference type="SAM" id="SignalP"/>
    </source>
</evidence>
<name>A0A9D9HA54_9SPIR</name>
<accession>A0A9D9HA54</accession>
<dbReference type="EMBL" id="JADIMU010000065">
    <property type="protein sequence ID" value="MBO8443971.1"/>
    <property type="molecule type" value="Genomic_DNA"/>
</dbReference>
<gene>
    <name evidence="2" type="ORF">IAC42_09500</name>
</gene>
<reference evidence="2" key="1">
    <citation type="submission" date="2020-10" db="EMBL/GenBank/DDBJ databases">
        <authorList>
            <person name="Gilroy R."/>
        </authorList>
    </citation>
    <scope>NUCLEOTIDE SEQUENCE</scope>
    <source>
        <strain evidence="2">11167</strain>
    </source>
</reference>
<feature type="signal peptide" evidence="1">
    <location>
        <begin position="1"/>
        <end position="19"/>
    </location>
</feature>